<feature type="region of interest" description="Disordered" evidence="1">
    <location>
        <begin position="479"/>
        <end position="504"/>
    </location>
</feature>
<feature type="compositionally biased region" description="Basic and acidic residues" evidence="1">
    <location>
        <begin position="495"/>
        <end position="504"/>
    </location>
</feature>
<comment type="caution">
    <text evidence="3">The sequence shown here is derived from an EMBL/GenBank/DDBJ whole genome shotgun (WGS) entry which is preliminary data.</text>
</comment>
<feature type="signal peptide" evidence="2">
    <location>
        <begin position="1"/>
        <end position="15"/>
    </location>
</feature>
<dbReference type="EMBL" id="BRYB01000273">
    <property type="protein sequence ID" value="GMI26728.1"/>
    <property type="molecule type" value="Genomic_DNA"/>
</dbReference>
<proteinExistence type="predicted"/>
<organism evidence="3 4">
    <name type="scientific">Tetraparma gracilis</name>
    <dbReference type="NCBI Taxonomy" id="2962635"/>
    <lineage>
        <taxon>Eukaryota</taxon>
        <taxon>Sar</taxon>
        <taxon>Stramenopiles</taxon>
        <taxon>Ochrophyta</taxon>
        <taxon>Bolidophyceae</taxon>
        <taxon>Parmales</taxon>
        <taxon>Triparmaceae</taxon>
        <taxon>Tetraparma</taxon>
    </lineage>
</organism>
<dbReference type="Proteomes" id="UP001165060">
    <property type="component" value="Unassembled WGS sequence"/>
</dbReference>
<keyword evidence="2" id="KW-0732">Signal</keyword>
<feature type="compositionally biased region" description="Basic and acidic residues" evidence="1">
    <location>
        <begin position="178"/>
        <end position="190"/>
    </location>
</feature>
<keyword evidence="4" id="KW-1185">Reference proteome</keyword>
<evidence type="ECO:0000256" key="1">
    <source>
        <dbReference type="SAM" id="MobiDB-lite"/>
    </source>
</evidence>
<feature type="region of interest" description="Disordered" evidence="1">
    <location>
        <begin position="373"/>
        <end position="393"/>
    </location>
</feature>
<feature type="region of interest" description="Disordered" evidence="1">
    <location>
        <begin position="167"/>
        <end position="190"/>
    </location>
</feature>
<protein>
    <submittedName>
        <fullName evidence="3">Uncharacterized protein</fullName>
    </submittedName>
</protein>
<gene>
    <name evidence="3" type="ORF">TeGR_g10747</name>
</gene>
<name>A0ABQ6MI28_9STRA</name>
<evidence type="ECO:0000256" key="2">
    <source>
        <dbReference type="SAM" id="SignalP"/>
    </source>
</evidence>
<evidence type="ECO:0000313" key="4">
    <source>
        <dbReference type="Proteomes" id="UP001165060"/>
    </source>
</evidence>
<feature type="chain" id="PRO_5046578328" evidence="2">
    <location>
        <begin position="16"/>
        <end position="504"/>
    </location>
</feature>
<reference evidence="3 4" key="1">
    <citation type="journal article" date="2023" name="Commun. Biol.">
        <title>Genome analysis of Parmales, the sister group of diatoms, reveals the evolutionary specialization of diatoms from phago-mixotrophs to photoautotrophs.</title>
        <authorList>
            <person name="Ban H."/>
            <person name="Sato S."/>
            <person name="Yoshikawa S."/>
            <person name="Yamada K."/>
            <person name="Nakamura Y."/>
            <person name="Ichinomiya M."/>
            <person name="Sato N."/>
            <person name="Blanc-Mathieu R."/>
            <person name="Endo H."/>
            <person name="Kuwata A."/>
            <person name="Ogata H."/>
        </authorList>
    </citation>
    <scope>NUCLEOTIDE SEQUENCE [LARGE SCALE GENOMIC DNA]</scope>
</reference>
<sequence length="504" mass="53527">MHLLLISLTLLPALSFLPPPAFLHPPRLSSSANDYLLSPPPSDDTPSLAYEQFLAELIFSAGDLRSDVVASLDRAGDPAFLSWLSAKAGACADAEERAGLGSLVATIEETLRMVSLSEQAQERRAEEEALARGAAAASEVGGAAPEMSGADVLRRAAAVDTAGISSPTVDAAGAESPPPKKEGSFIDRPLEPEIRESYAPLLAKLLPPYPPGQSAATAARDQYDVCDAQLLKLLSSTDSPGAREVLGAIGEEQEKRVKRAAESLGRVLGMGDVGRMEGEVVRLAREGKVDEPFLLLLAANESAAKEAGARGPAEVLGRLRERAGREKDRLNEKKEIRLLRRLLREDDAEKRDAMLTDAFTPQERLLVSGTAENAAKAADGEEPDKEKAAPDVPPPLFIDACKAVVLNFGNVDGDGGDGDLAARVRAIAIEAEIAATRIYGKGMSNREQQDKAWGAATVSIFDLEQMELEAMSRGETAAWAKDGSETDEMPPQFDADGKMRIGGV</sequence>
<evidence type="ECO:0000313" key="3">
    <source>
        <dbReference type="EMBL" id="GMI26728.1"/>
    </source>
</evidence>
<accession>A0ABQ6MI28</accession>